<dbReference type="AlphaFoldDB" id="A0AAV0GJY9"/>
<comment type="caution">
    <text evidence="1">The sequence shown here is derived from an EMBL/GenBank/DDBJ whole genome shotgun (WGS) entry which is preliminary data.</text>
</comment>
<reference evidence="1" key="1">
    <citation type="submission" date="2022-07" db="EMBL/GenBank/DDBJ databases">
        <authorList>
            <person name="Macas J."/>
            <person name="Novak P."/>
            <person name="Neumann P."/>
        </authorList>
    </citation>
    <scope>NUCLEOTIDE SEQUENCE</scope>
</reference>
<dbReference type="Proteomes" id="UP001152523">
    <property type="component" value="Unassembled WGS sequence"/>
</dbReference>
<sequence length="133" mass="15170">MGGESSTGVVRSTGLVIHFQCQSQKLVMSAASGESVSGPRFEISDRGKEIIVQLLEDRRRLEELKTHINQLRMEFDGGVEQKTAIYQAERERHKLTDKEGKKEDKLANEFDLSNEIIQDNDVLRSFVPEYFPQ</sequence>
<keyword evidence="2" id="KW-1185">Reference proteome</keyword>
<protein>
    <submittedName>
        <fullName evidence="1">Uncharacterized protein</fullName>
    </submittedName>
</protein>
<accession>A0AAV0GJY9</accession>
<name>A0AAV0GJY9_9ASTE</name>
<dbReference type="EMBL" id="CAMAPF010001140">
    <property type="protein sequence ID" value="CAH9147904.1"/>
    <property type="molecule type" value="Genomic_DNA"/>
</dbReference>
<organism evidence="1 2">
    <name type="scientific">Cuscuta epithymum</name>
    <dbReference type="NCBI Taxonomy" id="186058"/>
    <lineage>
        <taxon>Eukaryota</taxon>
        <taxon>Viridiplantae</taxon>
        <taxon>Streptophyta</taxon>
        <taxon>Embryophyta</taxon>
        <taxon>Tracheophyta</taxon>
        <taxon>Spermatophyta</taxon>
        <taxon>Magnoliopsida</taxon>
        <taxon>eudicotyledons</taxon>
        <taxon>Gunneridae</taxon>
        <taxon>Pentapetalae</taxon>
        <taxon>asterids</taxon>
        <taxon>lamiids</taxon>
        <taxon>Solanales</taxon>
        <taxon>Convolvulaceae</taxon>
        <taxon>Cuscuteae</taxon>
        <taxon>Cuscuta</taxon>
        <taxon>Cuscuta subgen. Cuscuta</taxon>
    </lineage>
</organism>
<proteinExistence type="predicted"/>
<gene>
    <name evidence="1" type="ORF">CEPIT_LOCUS44086</name>
</gene>
<evidence type="ECO:0000313" key="1">
    <source>
        <dbReference type="EMBL" id="CAH9147904.1"/>
    </source>
</evidence>
<evidence type="ECO:0000313" key="2">
    <source>
        <dbReference type="Proteomes" id="UP001152523"/>
    </source>
</evidence>